<dbReference type="NCBIfam" id="TIGR00229">
    <property type="entry name" value="sensory_box"/>
    <property type="match status" value="1"/>
</dbReference>
<dbReference type="Gene3D" id="3.30.450.20">
    <property type="entry name" value="PAS domain"/>
    <property type="match status" value="1"/>
</dbReference>
<dbReference type="InterPro" id="IPR001610">
    <property type="entry name" value="PAC"/>
</dbReference>
<evidence type="ECO:0000259" key="1">
    <source>
        <dbReference type="PROSITE" id="PS50112"/>
    </source>
</evidence>
<dbReference type="CDD" id="cd00130">
    <property type="entry name" value="PAS"/>
    <property type="match status" value="1"/>
</dbReference>
<dbReference type="InterPro" id="IPR000700">
    <property type="entry name" value="PAS-assoc_C"/>
</dbReference>
<gene>
    <name evidence="3" type="ORF">LCGC14_2393130</name>
</gene>
<dbReference type="EMBL" id="LAZR01035758">
    <property type="protein sequence ID" value="KKL26653.1"/>
    <property type="molecule type" value="Genomic_DNA"/>
</dbReference>
<feature type="non-terminal residue" evidence="3">
    <location>
        <position position="139"/>
    </location>
</feature>
<dbReference type="PANTHER" id="PTHR44757">
    <property type="entry name" value="DIGUANYLATE CYCLASE DGCP"/>
    <property type="match status" value="1"/>
</dbReference>
<dbReference type="PROSITE" id="PS50113">
    <property type="entry name" value="PAC"/>
    <property type="match status" value="1"/>
</dbReference>
<feature type="domain" description="PAC" evidence="2">
    <location>
        <begin position="89"/>
        <end position="139"/>
    </location>
</feature>
<sequence length="139" mass="15870">MAKRKQAEKALLESEEKYRELFNNANDAIFLWEWTKQGTLGRCIEVNDIACQMYGYSRDEFLKLTPNDLTAQESAQQIPGITKMLLENRHATFELIDLAKGGIRIPVEISSHLFALGEKTVLLSIVRDITDRKRADEAL</sequence>
<proteinExistence type="predicted"/>
<dbReference type="InterPro" id="IPR052155">
    <property type="entry name" value="Biofilm_reg_signaling"/>
</dbReference>
<protein>
    <recommendedName>
        <fullName evidence="4">PAS domain-containing protein</fullName>
    </recommendedName>
</protein>
<evidence type="ECO:0008006" key="4">
    <source>
        <dbReference type="Google" id="ProtNLM"/>
    </source>
</evidence>
<name>A0A0F9ES13_9ZZZZ</name>
<dbReference type="SMART" id="SM00091">
    <property type="entry name" value="PAS"/>
    <property type="match status" value="1"/>
</dbReference>
<dbReference type="PANTHER" id="PTHR44757:SF2">
    <property type="entry name" value="BIOFILM ARCHITECTURE MAINTENANCE PROTEIN MBAA"/>
    <property type="match status" value="1"/>
</dbReference>
<dbReference type="Pfam" id="PF13426">
    <property type="entry name" value="PAS_9"/>
    <property type="match status" value="1"/>
</dbReference>
<dbReference type="SMART" id="SM00086">
    <property type="entry name" value="PAC"/>
    <property type="match status" value="1"/>
</dbReference>
<dbReference type="AlphaFoldDB" id="A0A0F9ES13"/>
<dbReference type="SUPFAM" id="SSF55785">
    <property type="entry name" value="PYP-like sensor domain (PAS domain)"/>
    <property type="match status" value="1"/>
</dbReference>
<evidence type="ECO:0000259" key="2">
    <source>
        <dbReference type="PROSITE" id="PS50113"/>
    </source>
</evidence>
<reference evidence="3" key="1">
    <citation type="journal article" date="2015" name="Nature">
        <title>Complex archaea that bridge the gap between prokaryotes and eukaryotes.</title>
        <authorList>
            <person name="Spang A."/>
            <person name="Saw J.H."/>
            <person name="Jorgensen S.L."/>
            <person name="Zaremba-Niedzwiedzka K."/>
            <person name="Martijn J."/>
            <person name="Lind A.E."/>
            <person name="van Eijk R."/>
            <person name="Schleper C."/>
            <person name="Guy L."/>
            <person name="Ettema T.J."/>
        </authorList>
    </citation>
    <scope>NUCLEOTIDE SEQUENCE</scope>
</reference>
<organism evidence="3">
    <name type="scientific">marine sediment metagenome</name>
    <dbReference type="NCBI Taxonomy" id="412755"/>
    <lineage>
        <taxon>unclassified sequences</taxon>
        <taxon>metagenomes</taxon>
        <taxon>ecological metagenomes</taxon>
    </lineage>
</organism>
<comment type="caution">
    <text evidence="3">The sequence shown here is derived from an EMBL/GenBank/DDBJ whole genome shotgun (WGS) entry which is preliminary data.</text>
</comment>
<dbReference type="InterPro" id="IPR035965">
    <property type="entry name" value="PAS-like_dom_sf"/>
</dbReference>
<dbReference type="InterPro" id="IPR000014">
    <property type="entry name" value="PAS"/>
</dbReference>
<evidence type="ECO:0000313" key="3">
    <source>
        <dbReference type="EMBL" id="KKL26653.1"/>
    </source>
</evidence>
<dbReference type="PROSITE" id="PS50112">
    <property type="entry name" value="PAS"/>
    <property type="match status" value="1"/>
</dbReference>
<feature type="domain" description="PAS" evidence="1">
    <location>
        <begin position="14"/>
        <end position="89"/>
    </location>
</feature>
<accession>A0A0F9ES13</accession>